<protein>
    <recommendedName>
        <fullName evidence="2">Glycosyltransferase 2-like domain-containing protein</fullName>
    </recommendedName>
</protein>
<gene>
    <name evidence="1" type="ORF">S01H1_82137</name>
</gene>
<name>X0YLA1_9ZZZZ</name>
<dbReference type="EMBL" id="BARS01055659">
    <property type="protein sequence ID" value="GAG47802.1"/>
    <property type="molecule type" value="Genomic_DNA"/>
</dbReference>
<dbReference type="SUPFAM" id="SSF53448">
    <property type="entry name" value="Nucleotide-diphospho-sugar transferases"/>
    <property type="match status" value="1"/>
</dbReference>
<feature type="non-terminal residue" evidence="1">
    <location>
        <position position="139"/>
    </location>
</feature>
<sequence>MCKFLPFMTCLCPTYKRPSFLRNALACYLAQDYPEDRRQLIIFDDVPQHHCQGGESWHLWPQVKRFDSLPKKFDAMVRIAPAADVFVVWEDDDYYLPSHLSEIAEVYCLDMPQYFVSEDIWSTYGEPQGQAHREGAAGR</sequence>
<evidence type="ECO:0000313" key="1">
    <source>
        <dbReference type="EMBL" id="GAG47802.1"/>
    </source>
</evidence>
<evidence type="ECO:0008006" key="2">
    <source>
        <dbReference type="Google" id="ProtNLM"/>
    </source>
</evidence>
<accession>X0YLA1</accession>
<comment type="caution">
    <text evidence="1">The sequence shown here is derived from an EMBL/GenBank/DDBJ whole genome shotgun (WGS) entry which is preliminary data.</text>
</comment>
<dbReference type="CDD" id="cd00761">
    <property type="entry name" value="Glyco_tranf_GTA_type"/>
    <property type="match status" value="1"/>
</dbReference>
<organism evidence="1">
    <name type="scientific">marine sediment metagenome</name>
    <dbReference type="NCBI Taxonomy" id="412755"/>
    <lineage>
        <taxon>unclassified sequences</taxon>
        <taxon>metagenomes</taxon>
        <taxon>ecological metagenomes</taxon>
    </lineage>
</organism>
<dbReference type="InterPro" id="IPR029044">
    <property type="entry name" value="Nucleotide-diphossugar_trans"/>
</dbReference>
<dbReference type="AlphaFoldDB" id="X0YLA1"/>
<reference evidence="1" key="1">
    <citation type="journal article" date="2014" name="Front. Microbiol.">
        <title>High frequency of phylogenetically diverse reductive dehalogenase-homologous genes in deep subseafloor sedimentary metagenomes.</title>
        <authorList>
            <person name="Kawai M."/>
            <person name="Futagami T."/>
            <person name="Toyoda A."/>
            <person name="Takaki Y."/>
            <person name="Nishi S."/>
            <person name="Hori S."/>
            <person name="Arai W."/>
            <person name="Tsubouchi T."/>
            <person name="Morono Y."/>
            <person name="Uchiyama I."/>
            <person name="Ito T."/>
            <person name="Fujiyama A."/>
            <person name="Inagaki F."/>
            <person name="Takami H."/>
        </authorList>
    </citation>
    <scope>NUCLEOTIDE SEQUENCE</scope>
    <source>
        <strain evidence="1">Expedition CK06-06</strain>
    </source>
</reference>
<proteinExistence type="predicted"/>